<keyword evidence="2" id="KW-1185">Reference proteome</keyword>
<dbReference type="Proteomes" id="UP000322110">
    <property type="component" value="Unassembled WGS sequence"/>
</dbReference>
<gene>
    <name evidence="1" type="ORF">F0Q34_19805</name>
</gene>
<accession>A0A5B2TAB0</accession>
<evidence type="ECO:0000313" key="2">
    <source>
        <dbReference type="Proteomes" id="UP000322110"/>
    </source>
</evidence>
<reference evidence="1 2" key="1">
    <citation type="journal article" date="2015" name="Int. J. Syst. Evol. Microbiol.">
        <title>Roseomonas oryzae sp. nov., isolated from paddy rhizosphere soil.</title>
        <authorList>
            <person name="Ramaprasad E.V."/>
            <person name="Sasikala Ch."/>
            <person name="Ramana Ch.V."/>
        </authorList>
    </citation>
    <scope>NUCLEOTIDE SEQUENCE [LARGE SCALE GENOMIC DNA]</scope>
    <source>
        <strain evidence="1 2">KCTC 42542</strain>
    </source>
</reference>
<evidence type="ECO:0000313" key="1">
    <source>
        <dbReference type="EMBL" id="KAA2211501.1"/>
    </source>
</evidence>
<comment type="caution">
    <text evidence="1">The sequence shown here is derived from an EMBL/GenBank/DDBJ whole genome shotgun (WGS) entry which is preliminary data.</text>
</comment>
<name>A0A5B2TAB0_9PROT</name>
<proteinExistence type="predicted"/>
<dbReference type="AlphaFoldDB" id="A0A5B2TAB0"/>
<protein>
    <submittedName>
        <fullName evidence="1">Uncharacterized protein</fullName>
    </submittedName>
</protein>
<dbReference type="EMBL" id="VUKA01000024">
    <property type="protein sequence ID" value="KAA2211501.1"/>
    <property type="molecule type" value="Genomic_DNA"/>
</dbReference>
<organism evidence="1 2">
    <name type="scientific">Teichococcus oryzae</name>
    <dbReference type="NCBI Taxonomy" id="1608942"/>
    <lineage>
        <taxon>Bacteria</taxon>
        <taxon>Pseudomonadati</taxon>
        <taxon>Pseudomonadota</taxon>
        <taxon>Alphaproteobacteria</taxon>
        <taxon>Acetobacterales</taxon>
        <taxon>Roseomonadaceae</taxon>
        <taxon>Roseomonas</taxon>
    </lineage>
</organism>
<sequence length="63" mass="6897">MEGRVLGGHHGSATTTAAVRRAMQHGKGVKQAPDLAFCSIRSSPPPMWLGKVPDWRFRACSRH</sequence>